<dbReference type="EMBL" id="WHOA01000162">
    <property type="protein sequence ID" value="NOU74270.1"/>
    <property type="molecule type" value="Genomic_DNA"/>
</dbReference>
<organism evidence="2 3">
    <name type="scientific">Paenibacillus phytorum</name>
    <dbReference type="NCBI Taxonomy" id="2654977"/>
    <lineage>
        <taxon>Bacteria</taxon>
        <taxon>Bacillati</taxon>
        <taxon>Bacillota</taxon>
        <taxon>Bacilli</taxon>
        <taxon>Bacillales</taxon>
        <taxon>Paenibacillaceae</taxon>
        <taxon>Paenibacillus</taxon>
    </lineage>
</organism>
<proteinExistence type="predicted"/>
<reference evidence="2 3" key="1">
    <citation type="submission" date="2019-10" db="EMBL/GenBank/DDBJ databases">
        <title>Description of Paenibacillus terrestris sp. nov.</title>
        <authorList>
            <person name="Carlier A."/>
            <person name="Qi S."/>
        </authorList>
    </citation>
    <scope>NUCLEOTIDE SEQUENCE [LARGE SCALE GENOMIC DNA]</scope>
    <source>
        <strain evidence="2 3">LMG 31458</strain>
    </source>
</reference>
<dbReference type="Proteomes" id="UP000616779">
    <property type="component" value="Unassembled WGS sequence"/>
</dbReference>
<feature type="signal peptide" evidence="1">
    <location>
        <begin position="1"/>
        <end position="27"/>
    </location>
</feature>
<protein>
    <submittedName>
        <fullName evidence="2">Uncharacterized protein</fullName>
    </submittedName>
</protein>
<dbReference type="RefSeq" id="WP_171645678.1">
    <property type="nucleotide sequence ID" value="NZ_WHOA01000162.1"/>
</dbReference>
<comment type="caution">
    <text evidence="2">The sequence shown here is derived from an EMBL/GenBank/DDBJ whole genome shotgun (WGS) entry which is preliminary data.</text>
</comment>
<name>A0ABX1Y2J3_9BACL</name>
<keyword evidence="3" id="KW-1185">Reference proteome</keyword>
<evidence type="ECO:0000313" key="2">
    <source>
        <dbReference type="EMBL" id="NOU74270.1"/>
    </source>
</evidence>
<evidence type="ECO:0000313" key="3">
    <source>
        <dbReference type="Proteomes" id="UP000616779"/>
    </source>
</evidence>
<feature type="chain" id="PRO_5045735963" evidence="1">
    <location>
        <begin position="28"/>
        <end position="170"/>
    </location>
</feature>
<sequence>MKNKIMISACVSLVIIIGGSLSYSAYADNLPNAVKLSQLKNDFEKEKAIFESMPESKTDEDHAKVEKQGRKVKELGREAGLLEADLNPPDPKKELENNIRGLKGVLAETEYFKTRVDDAAYGEMYKEGIKIVEQKKRDLAEIEKELKDNKAPIEELVKRFEKVRDTKVLE</sequence>
<gene>
    <name evidence="2" type="ORF">GC098_23220</name>
</gene>
<keyword evidence="1" id="KW-0732">Signal</keyword>
<accession>A0ABX1Y2J3</accession>
<evidence type="ECO:0000256" key="1">
    <source>
        <dbReference type="SAM" id="SignalP"/>
    </source>
</evidence>